<evidence type="ECO:0000313" key="19">
    <source>
        <dbReference type="EMBL" id="KCZ65249.1"/>
    </source>
</evidence>
<comment type="function">
    <text evidence="2">Membrane-anchoring subunit of succinate dehydrogenase (SDH).</text>
</comment>
<keyword evidence="20" id="KW-1185">Reference proteome</keyword>
<dbReference type="Proteomes" id="UP000263957">
    <property type="component" value="Unassembled WGS sequence"/>
</dbReference>
<keyword evidence="9" id="KW-0349">Heme</keyword>
<dbReference type="GO" id="GO:0006099">
    <property type="term" value="P:tricarboxylic acid cycle"/>
    <property type="evidence" value="ECO:0007669"/>
    <property type="project" value="UniProtKB-UniPathway"/>
</dbReference>
<evidence type="ECO:0000256" key="5">
    <source>
        <dbReference type="ARBA" id="ARBA00011558"/>
    </source>
</evidence>
<evidence type="ECO:0000313" key="21">
    <source>
        <dbReference type="Proteomes" id="UP000259173"/>
    </source>
</evidence>
<keyword evidence="11" id="KW-0479">Metal-binding</keyword>
<dbReference type="Proteomes" id="UP000024547">
    <property type="component" value="Unassembled WGS sequence"/>
</dbReference>
<dbReference type="UniPathway" id="UPA00223"/>
<evidence type="ECO:0000256" key="7">
    <source>
        <dbReference type="ARBA" id="ARBA00022448"/>
    </source>
</evidence>
<dbReference type="NCBIfam" id="TIGR02968">
    <property type="entry name" value="succ_dehyd_anc"/>
    <property type="match status" value="1"/>
</dbReference>
<evidence type="ECO:0000313" key="20">
    <source>
        <dbReference type="Proteomes" id="UP000024547"/>
    </source>
</evidence>
<evidence type="ECO:0000256" key="16">
    <source>
        <dbReference type="SAM" id="Phobius"/>
    </source>
</evidence>
<evidence type="ECO:0000256" key="15">
    <source>
        <dbReference type="ARBA" id="ARBA00023136"/>
    </source>
</evidence>
<dbReference type="InterPro" id="IPR014312">
    <property type="entry name" value="Succ_DH_anchor"/>
</dbReference>
<dbReference type="EMBL" id="AWFH01000001">
    <property type="protein sequence ID" value="KCZ65249.1"/>
    <property type="molecule type" value="Genomic_DNA"/>
</dbReference>
<dbReference type="CDD" id="cd03495">
    <property type="entry name" value="SQR_TypeC_SdhD_like"/>
    <property type="match status" value="1"/>
</dbReference>
<evidence type="ECO:0000313" key="17">
    <source>
        <dbReference type="EMBL" id="HAE94448.1"/>
    </source>
</evidence>
<dbReference type="EMBL" id="DMBR01000235">
    <property type="protein sequence ID" value="HAE94448.1"/>
    <property type="molecule type" value="Genomic_DNA"/>
</dbReference>
<keyword evidence="14" id="KW-0408">Iron</keyword>
<dbReference type="PATRIC" id="fig|1280948.3.peg.470"/>
<dbReference type="SUPFAM" id="SSF81343">
    <property type="entry name" value="Fumarate reductase respiratory complex transmembrane subunits"/>
    <property type="match status" value="1"/>
</dbReference>
<evidence type="ECO:0000313" key="22">
    <source>
        <dbReference type="Proteomes" id="UP000263957"/>
    </source>
</evidence>
<dbReference type="GeneID" id="92499486"/>
<evidence type="ECO:0000256" key="14">
    <source>
        <dbReference type="ARBA" id="ARBA00023004"/>
    </source>
</evidence>
<name>A0A059EBD4_9PROT</name>
<feature type="transmembrane region" description="Helical" evidence="16">
    <location>
        <begin position="103"/>
        <end position="127"/>
    </location>
</feature>
<dbReference type="Pfam" id="PF01127">
    <property type="entry name" value="Sdh_cyt"/>
    <property type="match status" value="1"/>
</dbReference>
<organism evidence="19 20">
    <name type="scientific">Hyphomonas atlantica</name>
    <dbReference type="NCBI Taxonomy" id="1280948"/>
    <lineage>
        <taxon>Bacteria</taxon>
        <taxon>Pseudomonadati</taxon>
        <taxon>Pseudomonadota</taxon>
        <taxon>Alphaproteobacteria</taxon>
        <taxon>Hyphomonadales</taxon>
        <taxon>Hyphomonadaceae</taxon>
        <taxon>Hyphomonas</taxon>
    </lineage>
</organism>
<dbReference type="AlphaFoldDB" id="A0A059EBD4"/>
<dbReference type="InterPro" id="IPR000701">
    <property type="entry name" value="SuccDH_FuR_B_TM-su"/>
</dbReference>
<dbReference type="GO" id="GO:0046872">
    <property type="term" value="F:metal ion binding"/>
    <property type="evidence" value="ECO:0007669"/>
    <property type="project" value="UniProtKB-KW"/>
</dbReference>
<keyword evidence="12" id="KW-0249">Electron transport</keyword>
<evidence type="ECO:0000256" key="12">
    <source>
        <dbReference type="ARBA" id="ARBA00022982"/>
    </source>
</evidence>
<keyword evidence="8" id="KW-0816">Tricarboxylic acid cycle</keyword>
<keyword evidence="10 16" id="KW-0812">Transmembrane</keyword>
<dbReference type="InterPro" id="IPR034804">
    <property type="entry name" value="SQR/QFR_C/D"/>
</dbReference>
<evidence type="ECO:0000256" key="10">
    <source>
        <dbReference type="ARBA" id="ARBA00022692"/>
    </source>
</evidence>
<gene>
    <name evidence="17" type="primary">sdhD</name>
    <name evidence="17" type="ORF">DCG65_07800</name>
    <name evidence="18" type="ORF">DD728_02115</name>
    <name evidence="19" type="ORF">HY36_02380</name>
</gene>
<comment type="cofactor">
    <cofactor evidence="1">
        <name>heme</name>
        <dbReference type="ChEBI" id="CHEBI:30413"/>
    </cofactor>
</comment>
<dbReference type="eggNOG" id="COG2142">
    <property type="taxonomic scope" value="Bacteria"/>
</dbReference>
<keyword evidence="7" id="KW-0813">Transport</keyword>
<proteinExistence type="predicted"/>
<dbReference type="GO" id="GO:0020037">
    <property type="term" value="F:heme binding"/>
    <property type="evidence" value="ECO:0007669"/>
    <property type="project" value="InterPro"/>
</dbReference>
<comment type="subunit">
    <text evidence="5">Part of an enzyme complex containing four subunits: a flavoprotein, an iron-sulfur protein, plus two membrane-anchoring proteins, SdhC and SdhD.</text>
</comment>
<comment type="caution">
    <text evidence="19">The sequence shown here is derived from an EMBL/GenBank/DDBJ whole genome shotgun (WGS) entry which is preliminary data.</text>
</comment>
<evidence type="ECO:0000256" key="1">
    <source>
        <dbReference type="ARBA" id="ARBA00001971"/>
    </source>
</evidence>
<comment type="subcellular location">
    <subcellularLocation>
        <location evidence="3">Membrane</location>
        <topology evidence="3">Multi-pass membrane protein</topology>
    </subcellularLocation>
</comment>
<dbReference type="RefSeq" id="WP_035547638.1">
    <property type="nucleotide sequence ID" value="NZ_AWFH01000001.1"/>
</dbReference>
<evidence type="ECO:0000256" key="3">
    <source>
        <dbReference type="ARBA" id="ARBA00004141"/>
    </source>
</evidence>
<evidence type="ECO:0000256" key="6">
    <source>
        <dbReference type="ARBA" id="ARBA00019425"/>
    </source>
</evidence>
<dbReference type="GO" id="GO:0016020">
    <property type="term" value="C:membrane"/>
    <property type="evidence" value="ECO:0007669"/>
    <property type="project" value="UniProtKB-SubCell"/>
</dbReference>
<accession>A0A059EBD4</accession>
<dbReference type="Gene3D" id="1.20.1300.10">
    <property type="entry name" value="Fumarate reductase/succinate dehydrogenase, transmembrane subunit"/>
    <property type="match status" value="1"/>
</dbReference>
<dbReference type="OrthoDB" id="9809280at2"/>
<keyword evidence="13 16" id="KW-1133">Transmembrane helix</keyword>
<feature type="transmembrane region" description="Helical" evidence="16">
    <location>
        <begin position="33"/>
        <end position="53"/>
    </location>
</feature>
<evidence type="ECO:0000256" key="4">
    <source>
        <dbReference type="ARBA" id="ARBA00005163"/>
    </source>
</evidence>
<reference evidence="19 20" key="1">
    <citation type="journal article" date="2014" name="Antonie Van Leeuwenhoek">
        <title>Hyphomonas beringensis sp. nov. and Hyphomonas chukchiensis sp. nov., isolated from surface seawater of the Bering Sea and Chukchi Sea.</title>
        <authorList>
            <person name="Li C."/>
            <person name="Lai Q."/>
            <person name="Li G."/>
            <person name="Dong C."/>
            <person name="Wang J."/>
            <person name="Liao Y."/>
            <person name="Shao Z."/>
        </authorList>
    </citation>
    <scope>NUCLEOTIDE SEQUENCE [LARGE SCALE GENOMIC DNA]</scope>
    <source>
        <strain evidence="19 20">22II1-22F38</strain>
    </source>
</reference>
<reference evidence="21 22" key="2">
    <citation type="journal article" date="2018" name="Nat. Biotechnol.">
        <title>A standardized bacterial taxonomy based on genome phylogeny substantially revises the tree of life.</title>
        <authorList>
            <person name="Parks D.H."/>
            <person name="Chuvochina M."/>
            <person name="Waite D.W."/>
            <person name="Rinke C."/>
            <person name="Skarshewski A."/>
            <person name="Chaumeil P.A."/>
            <person name="Hugenholtz P."/>
        </authorList>
    </citation>
    <scope>NUCLEOTIDE SEQUENCE [LARGE SCALE GENOMIC DNA]</scope>
    <source>
        <strain evidence="18">UBA10378</strain>
        <strain evidence="17">UBA8557</strain>
    </source>
</reference>
<protein>
    <recommendedName>
        <fullName evidence="6">Succinate dehydrogenase hydrophobic membrane anchor subunit</fullName>
    </recommendedName>
</protein>
<feature type="transmembrane region" description="Helical" evidence="16">
    <location>
        <begin position="65"/>
        <end position="82"/>
    </location>
</feature>
<evidence type="ECO:0000256" key="11">
    <source>
        <dbReference type="ARBA" id="ARBA00022723"/>
    </source>
</evidence>
<evidence type="ECO:0000313" key="18">
    <source>
        <dbReference type="EMBL" id="HBQ47674.1"/>
    </source>
</evidence>
<sequence>MASNNFITPAKAARGLGSAKSGTETHIRQRVSAIALIFLVPWFVFSIINAMGGDLASAQAWAAKPWNAILLILTAGAAFYHMRIGMQVVVEDYIAKTGTKSALLILNSFVCIALFVTVALSVLKLWIGAGA</sequence>
<evidence type="ECO:0000256" key="8">
    <source>
        <dbReference type="ARBA" id="ARBA00022532"/>
    </source>
</evidence>
<evidence type="ECO:0000256" key="9">
    <source>
        <dbReference type="ARBA" id="ARBA00022617"/>
    </source>
</evidence>
<dbReference type="STRING" id="1280948.HY36_02380"/>
<comment type="pathway">
    <text evidence="4">Carbohydrate metabolism; tricarboxylic acid cycle.</text>
</comment>
<evidence type="ECO:0000256" key="2">
    <source>
        <dbReference type="ARBA" id="ARBA00004050"/>
    </source>
</evidence>
<evidence type="ECO:0000256" key="13">
    <source>
        <dbReference type="ARBA" id="ARBA00022989"/>
    </source>
</evidence>
<keyword evidence="15 16" id="KW-0472">Membrane</keyword>
<dbReference type="Proteomes" id="UP000259173">
    <property type="component" value="Unassembled WGS sequence"/>
</dbReference>
<dbReference type="EMBL" id="DOGS01000047">
    <property type="protein sequence ID" value="HBQ47674.1"/>
    <property type="molecule type" value="Genomic_DNA"/>
</dbReference>